<evidence type="ECO:0000256" key="1">
    <source>
        <dbReference type="SAM" id="Coils"/>
    </source>
</evidence>
<feature type="compositionally biased region" description="Polar residues" evidence="2">
    <location>
        <begin position="742"/>
        <end position="756"/>
    </location>
</feature>
<feature type="compositionally biased region" description="Polar residues" evidence="2">
    <location>
        <begin position="814"/>
        <end position="829"/>
    </location>
</feature>
<feature type="compositionally biased region" description="Polar residues" evidence="2">
    <location>
        <begin position="973"/>
        <end position="1003"/>
    </location>
</feature>
<feature type="compositionally biased region" description="Basic residues" evidence="2">
    <location>
        <begin position="725"/>
        <end position="740"/>
    </location>
</feature>
<feature type="compositionally biased region" description="Basic and acidic residues" evidence="2">
    <location>
        <begin position="715"/>
        <end position="724"/>
    </location>
</feature>
<organism evidence="3">
    <name type="scientific">Hexamita inflata</name>
    <dbReference type="NCBI Taxonomy" id="28002"/>
    <lineage>
        <taxon>Eukaryota</taxon>
        <taxon>Metamonada</taxon>
        <taxon>Diplomonadida</taxon>
        <taxon>Hexamitidae</taxon>
        <taxon>Hexamitinae</taxon>
        <taxon>Hexamita</taxon>
    </lineage>
</organism>
<feature type="compositionally biased region" description="Basic and acidic residues" evidence="2">
    <location>
        <begin position="1019"/>
        <end position="1032"/>
    </location>
</feature>
<feature type="compositionally biased region" description="Basic residues" evidence="2">
    <location>
        <begin position="1053"/>
        <end position="1076"/>
    </location>
</feature>
<reference evidence="4 5" key="2">
    <citation type="submission" date="2024-07" db="EMBL/GenBank/DDBJ databases">
        <authorList>
            <person name="Akdeniz Z."/>
        </authorList>
    </citation>
    <scope>NUCLEOTIDE SEQUENCE [LARGE SCALE GENOMIC DNA]</scope>
</reference>
<evidence type="ECO:0000313" key="4">
    <source>
        <dbReference type="EMBL" id="CAL6001384.1"/>
    </source>
</evidence>
<feature type="compositionally biased region" description="Basic and acidic residues" evidence="2">
    <location>
        <begin position="761"/>
        <end position="780"/>
    </location>
</feature>
<dbReference type="EMBL" id="CAXDID020000043">
    <property type="protein sequence ID" value="CAL6001384.1"/>
    <property type="molecule type" value="Genomic_DNA"/>
</dbReference>
<feature type="region of interest" description="Disordered" evidence="2">
    <location>
        <begin position="1310"/>
        <end position="1336"/>
    </location>
</feature>
<feature type="compositionally biased region" description="Basic and acidic residues" evidence="2">
    <location>
        <begin position="567"/>
        <end position="576"/>
    </location>
</feature>
<feature type="coiled-coil region" evidence="1">
    <location>
        <begin position="196"/>
        <end position="230"/>
    </location>
</feature>
<sequence>MKPPRTISRTLSPIHKANRIAEIITIEQDIPVQSKRAASPFFDQEELKTQNLAEQRVFSKRAVTREWVEAGEDFEKTLDGYNLNNTKNRIVKDSATEQSIHQLCVTLQSRVVTEFDPLQNENESYVTIEELDNRAMSDIELYLYIYDQLNNILEKDNANVSHALMQLKSFFVQKIMKKSTQAKAYEQATVALDKRCNMIEQQNNALLDKIKQLEDQIEYQNDKLARSDKMFLEAANEIESKTNQLYNLRRDVESKNTQIKMVTKDFQHQQQQLEDAVVRCKRLTQAAFRVKQQLDRATERYTTAERIATNAVQNQQNFDRQLDQLRENCLKYKQEAQLSQKLLEEQNQFFMLERTRLQTQLLELKNDETKFTINIENEGLNSAAKNVVGCLKKLSMAESQYLAGLGLSIKEIGHLSYFINNVGKNETTDAFVNFLTQTQITMNQSKATQTIYYEAVRPSPFPSIYMKQRPELGQGLDSLSGILGKQSQEEIDNGSLNTVKPLQEKPKEQYESIFLKQKQQQMAKAKQKQHETEAQQQNGQHNQQKDSNSKTHTEEKSLSRSNSQAVDKYDNTDKPKSKTANFFNSPLVYKELERDNNTNSSRSDLRMNNKRDLMTRDPVVNRSDSKVSMSSSPDPKAYVNVQQELQKIYKQQEELKRAMIKKDEQEQEALDKNVVSKSVKHRAVKFKQIVNEDEEKMKQLKEQEQQMRQYLEQLKAERENNEKSKSKKHKKHGETRKKSAHYSPQQETKLISQDSQLLLIKDQDRSTHRSSSKDKTEKSESANIFAGLRAESTDQSQDRPQVGLPEYNWKLQKAGSQRSSTINRNSQSKTDNEYRKQQKELSVNQEESIELLRQNSQVIAPNHKADIRKESAQYVKQTTNEKQSSIVNEQQKQHIVQNFSQKTVTLERLENLESKQFSLSLVQNLTEEIPLELSRRSSKKQQLIQESSSESVENLQIRSTDKLMDINIHKKSVSSSNQKQIEQNTNKSKSRLQSAKSKSSIKLQHSDTESDYSYSYSEESSKINDLEVDGKRSSQLLSGKQKRQNSHKDNYYKHRSKQQHHKSSPKQKQQRSKSHTTLKTEQLESLKDFEQSQAKIVNMLPSPKQSRKNSQQSTSQVQKYISLQNTVKQSMVIPELQMSPVKKQIIQTIQEIISQNLQLTQQQKQALITIVDQNPIKQQQLADIRQSINNGMDYIRTDILQRAKSAYDIHQRTKTLINSGEYNQTNNMQLSVIQEFQKEVDETQQFIQNINNTDGKIKIPQQVSADSFRISVFTDIQKIQKDNEMKDNELKVDSVNDSDSPGQLQLVKLIPKQSRRISTSPQKQESSDGPQVNSQAELQLQEPSAINKSTTQIDQQQPDQQPVPIPIQQYDIISLNKEIGKKVEAYFTQQQKVSKDEKIKIKDIGQLEQAVLKMKQQKQQTDEQKAFQAQQSAREQLIQMISGNEENAEKISNSIMLSQQQSIVPQNSSIEDSIQKTATSKHLAIGLSQLRQSQQEEQKSLKPKKELMISFEQFKIEMKIAQETPLKMSRHPYNIDQFIAGADDFDSIFSESSFNYSNKNEVTYQFGIKQIGNTVLSFPCVIKECDLHKAFESSSKLQVSTLEQYQNKIKQVQGPNERYICNSLIPLLNDDIKILKKQFSNQIQLLLQKEFSLLLNDIQIGDEKYVQLPPKTPLKSLNWLLKTIEMILSERVQSSSSQIMKEILVEQIFVTEQQNQDAKKLDFAIIPGKLSYHQSIDLLSFCFYFARTRYGSNQLARQLVFQLISACIYYYQSDFRVYMFSEFLFRRLPSDYFLLYLDLIQENEYAQILSPQQILRTINRFFVNFPDVKRFGLYKIIIQNEDFSFAHFSQVVMCAYSVQRRVCWQNTNFLFNFLKKENLDEGAFKQLVELLGFQLSYDSVQEYYKAYNVGGFGINALKALFTDVQAPRYIQIKREVLNGSVSTKIFNTVQVAEKLLLKFNEFWTVVKLRGVGDLNGEIQPEKEAEKNLKIRNVEILLGLVRADLDLMDIKNALVNLGQIIQETVKLLNAGNGGVVLVWIDSQIEMLMELVGY</sequence>
<dbReference type="EMBL" id="CATOUU010001173">
    <property type="protein sequence ID" value="CAI9976436.1"/>
    <property type="molecule type" value="Genomic_DNA"/>
</dbReference>
<evidence type="ECO:0000313" key="5">
    <source>
        <dbReference type="Proteomes" id="UP001642409"/>
    </source>
</evidence>
<dbReference type="Proteomes" id="UP001642409">
    <property type="component" value="Unassembled WGS sequence"/>
</dbReference>
<keyword evidence="5" id="KW-1185">Reference proteome</keyword>
<feature type="compositionally biased region" description="Polar residues" evidence="2">
    <location>
        <begin position="1316"/>
        <end position="1336"/>
    </location>
</feature>
<evidence type="ECO:0000313" key="3">
    <source>
        <dbReference type="EMBL" id="CAI9976436.1"/>
    </source>
</evidence>
<feature type="region of interest" description="Disordered" evidence="2">
    <location>
        <begin position="971"/>
        <end position="1085"/>
    </location>
</feature>
<comment type="caution">
    <text evidence="3">The sequence shown here is derived from an EMBL/GenBank/DDBJ whole genome shotgun (WGS) entry which is preliminary data.</text>
</comment>
<feature type="region of interest" description="Disordered" evidence="2">
    <location>
        <begin position="936"/>
        <end position="956"/>
    </location>
</feature>
<feature type="region of interest" description="Disordered" evidence="2">
    <location>
        <begin position="715"/>
        <end position="834"/>
    </location>
</feature>
<gene>
    <name evidence="4" type="ORF">HINF_LOCUS17417</name>
    <name evidence="3" type="ORF">HINF_LOCUS64081</name>
</gene>
<name>A0AA86V4S3_9EUKA</name>
<feature type="region of interest" description="Disordered" evidence="2">
    <location>
        <begin position="516"/>
        <end position="611"/>
    </location>
</feature>
<accession>A0AA86V4S3</accession>
<protein>
    <submittedName>
        <fullName evidence="3">Uncharacterized protein</fullName>
    </submittedName>
</protein>
<evidence type="ECO:0000256" key="2">
    <source>
        <dbReference type="SAM" id="MobiDB-lite"/>
    </source>
</evidence>
<proteinExistence type="predicted"/>
<feature type="compositionally biased region" description="Polar residues" evidence="2">
    <location>
        <begin position="940"/>
        <end position="956"/>
    </location>
</feature>
<keyword evidence="1" id="KW-0175">Coiled coil</keyword>
<feature type="compositionally biased region" description="Basic and acidic residues" evidence="2">
    <location>
        <begin position="543"/>
        <end position="558"/>
    </location>
</feature>
<reference evidence="3" key="1">
    <citation type="submission" date="2023-06" db="EMBL/GenBank/DDBJ databases">
        <authorList>
            <person name="Kurt Z."/>
        </authorList>
    </citation>
    <scope>NUCLEOTIDE SEQUENCE</scope>
</reference>
<feature type="coiled-coil region" evidence="1">
    <location>
        <begin position="280"/>
        <end position="342"/>
    </location>
</feature>